<evidence type="ECO:0000256" key="2">
    <source>
        <dbReference type="SAM" id="SignalP"/>
    </source>
</evidence>
<feature type="region of interest" description="Disordered" evidence="1">
    <location>
        <begin position="36"/>
        <end position="106"/>
    </location>
</feature>
<dbReference type="RefSeq" id="WP_036580203.1">
    <property type="nucleotide sequence ID" value="NZ_KK082130.1"/>
</dbReference>
<evidence type="ECO:0000256" key="1">
    <source>
        <dbReference type="SAM" id="MobiDB-lite"/>
    </source>
</evidence>
<organism evidence="3 4">
    <name type="scientific">Paenibacillus darwinianus</name>
    <dbReference type="NCBI Taxonomy" id="1380763"/>
    <lineage>
        <taxon>Bacteria</taxon>
        <taxon>Bacillati</taxon>
        <taxon>Bacillota</taxon>
        <taxon>Bacilli</taxon>
        <taxon>Bacillales</taxon>
        <taxon>Paenibacillaceae</taxon>
        <taxon>Paenibacillus</taxon>
    </lineage>
</organism>
<protein>
    <recommendedName>
        <fullName evidence="5">Lipoprotein</fullName>
    </recommendedName>
</protein>
<gene>
    <name evidence="3" type="ORF">BG53_14515</name>
</gene>
<accession>A0A9W5S330</accession>
<sequence>MTNQAANSRRNAFRKAGIAATILLAAALVTACGSGNNTSTTNSNVANPSAEDNDPASGATAPDPADQTANGSGGTSASNDAANANAGTSDNDTSVNNSTADSDASGIVLEGTGTYTGQIDSHSVEIDTAEGPQAFQIDDKLAEVVSGLEMDAKVAFEYTEKEIDNGGEKVKQLWLADIRLQ</sequence>
<dbReference type="EMBL" id="JFHU01000078">
    <property type="protein sequence ID" value="EXX89979.1"/>
    <property type="molecule type" value="Genomic_DNA"/>
</dbReference>
<feature type="chain" id="PRO_5040797999" description="Lipoprotein" evidence="2">
    <location>
        <begin position="32"/>
        <end position="181"/>
    </location>
</feature>
<proteinExistence type="predicted"/>
<reference evidence="3 4" key="1">
    <citation type="submission" date="2014-02" db="EMBL/GenBank/DDBJ databases">
        <title>Genome sequence of Paenibacillus darwinianus reveals adaptive mechanisms for survival in Antarctic soils.</title>
        <authorList>
            <person name="Dsouza M."/>
            <person name="Taylor M.W."/>
            <person name="Turner S.J."/>
            <person name="Aislabie J."/>
        </authorList>
    </citation>
    <scope>NUCLEOTIDE SEQUENCE [LARGE SCALE GENOMIC DNA]</scope>
    <source>
        <strain evidence="3 4">CE1</strain>
    </source>
</reference>
<feature type="compositionally biased region" description="Low complexity" evidence="1">
    <location>
        <begin position="75"/>
        <end position="93"/>
    </location>
</feature>
<dbReference type="AlphaFoldDB" id="A0A9W5S330"/>
<comment type="caution">
    <text evidence="3">The sequence shown here is derived from an EMBL/GenBank/DDBJ whole genome shotgun (WGS) entry which is preliminary data.</text>
</comment>
<feature type="signal peptide" evidence="2">
    <location>
        <begin position="1"/>
        <end position="31"/>
    </location>
</feature>
<dbReference type="Proteomes" id="UP000053750">
    <property type="component" value="Unassembled WGS sequence"/>
</dbReference>
<name>A0A9W5S330_9BACL</name>
<evidence type="ECO:0000313" key="3">
    <source>
        <dbReference type="EMBL" id="EXX89979.1"/>
    </source>
</evidence>
<keyword evidence="2" id="KW-0732">Signal</keyword>
<dbReference type="OrthoDB" id="2620571at2"/>
<evidence type="ECO:0008006" key="5">
    <source>
        <dbReference type="Google" id="ProtNLM"/>
    </source>
</evidence>
<keyword evidence="4" id="KW-1185">Reference proteome</keyword>
<evidence type="ECO:0000313" key="4">
    <source>
        <dbReference type="Proteomes" id="UP000053750"/>
    </source>
</evidence>